<feature type="transmembrane region" description="Helical" evidence="11">
    <location>
        <begin position="80"/>
        <end position="103"/>
    </location>
</feature>
<protein>
    <recommendedName>
        <fullName evidence="12">Peptidase M48 domain-containing protein</fullName>
    </recommendedName>
</protein>
<feature type="transmembrane region" description="Helical" evidence="11">
    <location>
        <begin position="109"/>
        <end position="125"/>
    </location>
</feature>
<organism evidence="13 14">
    <name type="scientific">bacterium (Candidatus Blackallbacteria) CG17_big_fil_post_rev_8_21_14_2_50_48_46</name>
    <dbReference type="NCBI Taxonomy" id="2014261"/>
    <lineage>
        <taxon>Bacteria</taxon>
        <taxon>Candidatus Blackallbacteria</taxon>
    </lineage>
</organism>
<evidence type="ECO:0000313" key="13">
    <source>
        <dbReference type="EMBL" id="PIW18043.1"/>
    </source>
</evidence>
<evidence type="ECO:0000256" key="7">
    <source>
        <dbReference type="ARBA" id="ARBA00022989"/>
    </source>
</evidence>
<evidence type="ECO:0000256" key="6">
    <source>
        <dbReference type="ARBA" id="ARBA00022833"/>
    </source>
</evidence>
<evidence type="ECO:0000313" key="14">
    <source>
        <dbReference type="Proteomes" id="UP000231019"/>
    </source>
</evidence>
<reference evidence="13 14" key="1">
    <citation type="submission" date="2017-09" db="EMBL/GenBank/DDBJ databases">
        <title>Depth-based differentiation of microbial function through sediment-hosted aquifers and enrichment of novel symbionts in the deep terrestrial subsurface.</title>
        <authorList>
            <person name="Probst A.J."/>
            <person name="Ladd B."/>
            <person name="Jarett J.K."/>
            <person name="Geller-Mcgrath D.E."/>
            <person name="Sieber C.M."/>
            <person name="Emerson J.B."/>
            <person name="Anantharaman K."/>
            <person name="Thomas B.C."/>
            <person name="Malmstrom R."/>
            <person name="Stieglmeier M."/>
            <person name="Klingl A."/>
            <person name="Woyke T."/>
            <person name="Ryan C.M."/>
            <person name="Banfield J.F."/>
        </authorList>
    </citation>
    <scope>NUCLEOTIDE SEQUENCE [LARGE SCALE GENOMIC DNA]</scope>
    <source>
        <strain evidence="13">CG17_big_fil_post_rev_8_21_14_2_50_48_46</strain>
    </source>
</reference>
<dbReference type="GO" id="GO:0004222">
    <property type="term" value="F:metalloendopeptidase activity"/>
    <property type="evidence" value="ECO:0007669"/>
    <property type="project" value="InterPro"/>
</dbReference>
<gene>
    <name evidence="13" type="ORF">COW36_06470</name>
</gene>
<keyword evidence="6 10" id="KW-0862">Zinc</keyword>
<feature type="transmembrane region" description="Helical" evidence="11">
    <location>
        <begin position="261"/>
        <end position="289"/>
    </location>
</feature>
<dbReference type="Proteomes" id="UP000231019">
    <property type="component" value="Unassembled WGS sequence"/>
</dbReference>
<dbReference type="Pfam" id="PF01435">
    <property type="entry name" value="Peptidase_M48"/>
    <property type="match status" value="1"/>
</dbReference>
<sequence>MNPCPECKAPLYDHPDYTQWCPACDWNLQPDAEQNQAQNIFEYYYLKLSEKLGLELFQVLKTQNLANITHLGKLSTGVRLFSIGVIFVYLSLILTGLFCLWLFRGQVVGSLIGLMFLGFAFLATPKRQPPPYAGQTVLDATNLPMFYSLLQLCATALNTPQPDGVIFTPEFNASVSIYQKKRYLFIGLPLWSVLNTEEKLALLGHEIGHLAHNDPMQQRLPDFAMNILFRTGDAICPDNLAPHYEGNLFYEDKMIQSFAEILLIPFNWLLALIAHGFWGLGHLLLRWLWADSQRAEYRTDLNSLRLASLSACLTGFEKFTLEPEIHEIARQRIRKKQTEKPGSLFEETLTHWQNMPSSEHERRRRILEKEKHRVDSTHPTTAFRMEMLKFQAEYIQRQELPLIN</sequence>
<evidence type="ECO:0000256" key="1">
    <source>
        <dbReference type="ARBA" id="ARBA00022475"/>
    </source>
</evidence>
<name>A0A2M7G7S2_9BACT</name>
<comment type="similarity">
    <text evidence="10">Belongs to the peptidase M48 family.</text>
</comment>
<keyword evidence="7 11" id="KW-1133">Transmembrane helix</keyword>
<evidence type="ECO:0000256" key="4">
    <source>
        <dbReference type="ARBA" id="ARBA00022723"/>
    </source>
</evidence>
<evidence type="ECO:0000256" key="11">
    <source>
        <dbReference type="SAM" id="Phobius"/>
    </source>
</evidence>
<dbReference type="PANTHER" id="PTHR43221">
    <property type="entry name" value="PROTEASE HTPX"/>
    <property type="match status" value="1"/>
</dbReference>
<evidence type="ECO:0000256" key="9">
    <source>
        <dbReference type="ARBA" id="ARBA00023136"/>
    </source>
</evidence>
<evidence type="ECO:0000259" key="12">
    <source>
        <dbReference type="Pfam" id="PF01435"/>
    </source>
</evidence>
<evidence type="ECO:0000256" key="8">
    <source>
        <dbReference type="ARBA" id="ARBA00023049"/>
    </source>
</evidence>
<keyword evidence="5 10" id="KW-0378">Hydrolase</keyword>
<feature type="domain" description="Peptidase M48" evidence="12">
    <location>
        <begin position="152"/>
        <end position="389"/>
    </location>
</feature>
<keyword evidence="8 10" id="KW-0482">Metalloprotease</keyword>
<dbReference type="GO" id="GO:0046872">
    <property type="term" value="F:metal ion binding"/>
    <property type="evidence" value="ECO:0007669"/>
    <property type="project" value="UniProtKB-KW"/>
</dbReference>
<dbReference type="CDD" id="cd07328">
    <property type="entry name" value="M48_Ste24p_like"/>
    <property type="match status" value="1"/>
</dbReference>
<dbReference type="EMBL" id="PFFQ01000015">
    <property type="protein sequence ID" value="PIW18043.1"/>
    <property type="molecule type" value="Genomic_DNA"/>
</dbReference>
<dbReference type="Gene3D" id="3.30.2010.10">
    <property type="entry name" value="Metalloproteases ('zincins'), catalytic domain"/>
    <property type="match status" value="1"/>
</dbReference>
<dbReference type="PANTHER" id="PTHR43221:SF2">
    <property type="entry name" value="PROTEASE HTPX HOMOLOG"/>
    <property type="match status" value="1"/>
</dbReference>
<keyword evidence="9 11" id="KW-0472">Membrane</keyword>
<dbReference type="InterPro" id="IPR001915">
    <property type="entry name" value="Peptidase_M48"/>
</dbReference>
<keyword evidence="2 10" id="KW-0645">Protease</keyword>
<keyword evidence="1" id="KW-1003">Cell membrane</keyword>
<dbReference type="AlphaFoldDB" id="A0A2M7G7S2"/>
<dbReference type="GO" id="GO:0006508">
    <property type="term" value="P:proteolysis"/>
    <property type="evidence" value="ECO:0007669"/>
    <property type="project" value="UniProtKB-KW"/>
</dbReference>
<dbReference type="InterPro" id="IPR050083">
    <property type="entry name" value="HtpX_protease"/>
</dbReference>
<evidence type="ECO:0000256" key="10">
    <source>
        <dbReference type="RuleBase" id="RU003983"/>
    </source>
</evidence>
<accession>A0A2M7G7S2</accession>
<proteinExistence type="inferred from homology"/>
<comment type="cofactor">
    <cofactor evidence="10">
        <name>Zn(2+)</name>
        <dbReference type="ChEBI" id="CHEBI:29105"/>
    </cofactor>
    <text evidence="10">Binds 1 zinc ion per subunit.</text>
</comment>
<keyword evidence="3 11" id="KW-0812">Transmembrane</keyword>
<evidence type="ECO:0000256" key="5">
    <source>
        <dbReference type="ARBA" id="ARBA00022801"/>
    </source>
</evidence>
<comment type="caution">
    <text evidence="13">The sequence shown here is derived from an EMBL/GenBank/DDBJ whole genome shotgun (WGS) entry which is preliminary data.</text>
</comment>
<keyword evidence="4" id="KW-0479">Metal-binding</keyword>
<evidence type="ECO:0000256" key="2">
    <source>
        <dbReference type="ARBA" id="ARBA00022670"/>
    </source>
</evidence>
<evidence type="ECO:0000256" key="3">
    <source>
        <dbReference type="ARBA" id="ARBA00022692"/>
    </source>
</evidence>